<accession>A0AA51UHN7</accession>
<name>A0AA51UHN7_9EURY</name>
<protein>
    <submittedName>
        <fullName evidence="2">Uncharacterized protein</fullName>
    </submittedName>
</protein>
<feature type="region of interest" description="Disordered" evidence="1">
    <location>
        <begin position="160"/>
        <end position="188"/>
    </location>
</feature>
<feature type="compositionally biased region" description="Low complexity" evidence="1">
    <location>
        <begin position="165"/>
        <end position="181"/>
    </location>
</feature>
<dbReference type="GeneID" id="84229341"/>
<keyword evidence="3" id="KW-1185">Reference proteome</keyword>
<dbReference type="EMBL" id="CP133594">
    <property type="protein sequence ID" value="WMW23064.1"/>
    <property type="molecule type" value="Genomic_DNA"/>
</dbReference>
<evidence type="ECO:0000313" key="2">
    <source>
        <dbReference type="EMBL" id="WMW23064.1"/>
    </source>
</evidence>
<dbReference type="RefSeq" id="WP_309309180.1">
    <property type="nucleotide sequence ID" value="NZ_CP133594.1"/>
</dbReference>
<proteinExistence type="predicted"/>
<sequence length="257" mass="27657">MNKRSFLVATATFVVLILSVTLVTADEVTVSRSISEYGINTGDALVVSVSITTNTELVTLGLQEMVPSGWEVEVTSSELFTYSASNNEWIWSDFSNNVPYGTVTTIEYKLKVPETEESGEYLISGNVLGRQLPAQGGNRISIPVSGDSQIIISELVSDDSNDVASGVSDSKTSGFSSTSTDNFQQAEVSENITTSAVEGLDLDVNEESKKSTASESAESDDLYSNSESIENKVGYDNLFTVSLLIFCLAGLYRLGER</sequence>
<feature type="region of interest" description="Disordered" evidence="1">
    <location>
        <begin position="200"/>
        <end position="225"/>
    </location>
</feature>
<evidence type="ECO:0000256" key="1">
    <source>
        <dbReference type="SAM" id="MobiDB-lite"/>
    </source>
</evidence>
<gene>
    <name evidence="2" type="ORF">RE476_04330</name>
</gene>
<dbReference type="KEGG" id="mmav:RE476_04330"/>
<dbReference type="AlphaFoldDB" id="A0AA51UHN7"/>
<reference evidence="2" key="1">
    <citation type="submission" date="2023-08" db="EMBL/GenBank/DDBJ databases">
        <title>Methanolobus mangrovi sp. nov. and Methanolobus sediminis sp. nov, two novel methylotrophic methanogens isolated from mangrove sediments in China.</title>
        <authorList>
            <person name="Zhou J."/>
        </authorList>
    </citation>
    <scope>NUCLEOTIDE SEQUENCE</scope>
    <source>
        <strain evidence="2">FTZ2</strain>
    </source>
</reference>
<dbReference type="Proteomes" id="UP001183006">
    <property type="component" value="Chromosome"/>
</dbReference>
<organism evidence="2 3">
    <name type="scientific">Methanolobus mangrovi</name>
    <dbReference type="NCBI Taxonomy" id="3072977"/>
    <lineage>
        <taxon>Archaea</taxon>
        <taxon>Methanobacteriati</taxon>
        <taxon>Methanobacteriota</taxon>
        <taxon>Stenosarchaea group</taxon>
        <taxon>Methanomicrobia</taxon>
        <taxon>Methanosarcinales</taxon>
        <taxon>Methanosarcinaceae</taxon>
        <taxon>Methanolobus</taxon>
    </lineage>
</organism>
<evidence type="ECO:0000313" key="3">
    <source>
        <dbReference type="Proteomes" id="UP001183006"/>
    </source>
</evidence>